<evidence type="ECO:0000256" key="1">
    <source>
        <dbReference type="SAM" id="Phobius"/>
    </source>
</evidence>
<evidence type="ECO:0000259" key="2">
    <source>
        <dbReference type="Pfam" id="PF03772"/>
    </source>
</evidence>
<feature type="transmembrane region" description="Helical" evidence="1">
    <location>
        <begin position="68"/>
        <end position="87"/>
    </location>
</feature>
<dbReference type="NCBIfam" id="NF045979">
    <property type="entry name" value="ComEC_MAG0480"/>
    <property type="match status" value="1"/>
</dbReference>
<sequence>MTGIGKFTRSRWKNFNYIKKSFNNLNTNLFVALSFCLYCLIIYKINIVISSIMLSLIIAVNFFNLKYWIKIAIVFPLIFLVHYLWYLDLFKINGKNICGKFEIKRFFNKSILIKYQYYNVLVKNWSSWEFNNFYKYNIELSGTLSIIKNQNMFSLSNKIDFELLNVKLVSKAYAYQEKIPILQDYDYKTKKFLALVLFNIQQANDLFVDQLKQLSVMHYFTISGFHFGIIYLLISKILKWLNSKELVVDLISILMLFFYLKLLNFSISASRAFLFLILKIASKNIFKGKFNNIDILSFAALLLIFFDIRTMYSYSFILSFTITLIIFLILDIKKIYKNNIFVNFLFIILPYISSISIVISFNPKFNILGIFYQLFFLPISIFNYVFCLFAFIVKPIIKMYVSIFEIIINTLSYGCLIIEVEKNSILGYSINFYIISIYTYIKIKREYYLLTNHFK</sequence>
<keyword evidence="1" id="KW-0472">Membrane</keyword>
<gene>
    <name evidence="3" type="ORF">KN71_001245</name>
</gene>
<dbReference type="RefSeq" id="WP_036439013.1">
    <property type="nucleotide sequence ID" value="NZ_CP033021.1"/>
</dbReference>
<dbReference type="Proteomes" id="UP000029712">
    <property type="component" value="Chromosome"/>
</dbReference>
<keyword evidence="1" id="KW-1133">Transmembrane helix</keyword>
<evidence type="ECO:0000313" key="3">
    <source>
        <dbReference type="EMBL" id="AYN65328.1"/>
    </source>
</evidence>
<feature type="domain" description="ComEC/Rec2-related protein" evidence="2">
    <location>
        <begin position="209"/>
        <end position="398"/>
    </location>
</feature>
<feature type="transmembrane region" description="Helical" evidence="1">
    <location>
        <begin position="312"/>
        <end position="330"/>
    </location>
</feature>
<dbReference type="AlphaFoldDB" id="A0A454C9I7"/>
<feature type="transmembrane region" description="Helical" evidence="1">
    <location>
        <begin position="29"/>
        <end position="62"/>
    </location>
</feature>
<keyword evidence="1" id="KW-0812">Transmembrane</keyword>
<name>A0A454C9I7_METHO</name>
<proteinExistence type="predicted"/>
<feature type="transmembrane region" description="Helical" evidence="1">
    <location>
        <begin position="367"/>
        <end position="393"/>
    </location>
</feature>
<feature type="transmembrane region" description="Helical" evidence="1">
    <location>
        <begin position="290"/>
        <end position="306"/>
    </location>
</feature>
<protein>
    <recommendedName>
        <fullName evidence="2">ComEC/Rec2-related protein domain-containing protein</fullName>
    </recommendedName>
</protein>
<dbReference type="OrthoDB" id="396422at2"/>
<evidence type="ECO:0000313" key="4">
    <source>
        <dbReference type="Proteomes" id="UP000029712"/>
    </source>
</evidence>
<organism evidence="3 4">
    <name type="scientific">Metamycoplasma hominis</name>
    <name type="common">Mycoplasma hominis</name>
    <dbReference type="NCBI Taxonomy" id="2098"/>
    <lineage>
        <taxon>Bacteria</taxon>
        <taxon>Bacillati</taxon>
        <taxon>Mycoplasmatota</taxon>
        <taxon>Mycoplasmoidales</taxon>
        <taxon>Metamycoplasmataceae</taxon>
        <taxon>Metamycoplasma</taxon>
    </lineage>
</organism>
<feature type="transmembrane region" description="Helical" evidence="1">
    <location>
        <begin position="342"/>
        <end position="361"/>
    </location>
</feature>
<feature type="transmembrane region" description="Helical" evidence="1">
    <location>
        <begin position="216"/>
        <end position="238"/>
    </location>
</feature>
<feature type="transmembrane region" description="Helical" evidence="1">
    <location>
        <begin position="250"/>
        <end position="278"/>
    </location>
</feature>
<dbReference type="Pfam" id="PF03772">
    <property type="entry name" value="Competence"/>
    <property type="match status" value="1"/>
</dbReference>
<feature type="transmembrane region" description="Helical" evidence="1">
    <location>
        <begin position="425"/>
        <end position="441"/>
    </location>
</feature>
<reference evidence="3 4" key="2">
    <citation type="submission" date="2018-10" db="EMBL/GenBank/DDBJ databases">
        <title>Detection and isolation of Mycoplasma hominis as a predominant microorganism from pelvic cavity of patient with salpingitis and tubo-ovarian abscess.</title>
        <authorList>
            <person name="Guschin A.E."/>
            <person name="Khayrullina G.A."/>
            <person name="Rakovskaya I.V."/>
            <person name="Shelenkov A.A."/>
            <person name="Shagin D.A."/>
        </authorList>
    </citation>
    <scope>NUCLEOTIDE SEQUENCE [LARGE SCALE GENOMIC DNA]</scope>
    <source>
        <strain evidence="4">TOA</strain>
    </source>
</reference>
<dbReference type="InterPro" id="IPR004477">
    <property type="entry name" value="ComEC_N"/>
</dbReference>
<dbReference type="EMBL" id="CP033021">
    <property type="protein sequence ID" value="AYN65328.1"/>
    <property type="molecule type" value="Genomic_DNA"/>
</dbReference>
<accession>A0A454C9I7</accession>
<feature type="transmembrane region" description="Helical" evidence="1">
    <location>
        <begin position="400"/>
        <end position="419"/>
    </location>
</feature>
<reference evidence="3 4" key="1">
    <citation type="submission" date="2014-08" db="EMBL/GenBank/DDBJ databases">
        <authorList>
            <person name="Kuleshov K."/>
            <person name="Dedkov V."/>
            <person name="Markelov M."/>
            <person name="Pimkina E."/>
        </authorList>
    </citation>
    <scope>NUCLEOTIDE SEQUENCE [LARGE SCALE GENOMIC DNA]</scope>
    <source>
        <strain evidence="4">TOA</strain>
    </source>
</reference>
<dbReference type="NCBIfam" id="TIGR00360">
    <property type="entry name" value="ComEC_N-term"/>
    <property type="match status" value="1"/>
</dbReference>